<accession>A0A9P8XWM0</accession>
<sequence length="366" mass="39105">MTLRQSLVSGLGLLASLSSGAVLPRGGGAELAGYPNPNDQQLFNIEKAAGGLLPNGKITKLSAAAIANLQVIAINEQFEVAYFTSLINNITSGQHGYSPQSLSSPMSTGRMLETLNAILAQEALHDLGAVSFLKAFKSSFVPEPCTYAFPTTNIQESISLISTVTSLVLGTLQDVTQALAQNGDDGLARIIASIIGQEGEQNGFFRLVTDVLPAEKPFLTTSIGAYAWSALQSFLVKCPFDLNVIPLPIFPPLNVHTKVKQQDMTVTYSADLHKYGESFVKSLHKDKLWITYLGGQQVPISVPVSSFELKGTTVEVCAEFPWSKNILDGFIIAALTNSSNFAGPDDLPAGTLAAPGLIEVEHSDYW</sequence>
<keyword evidence="1" id="KW-0732">Signal</keyword>
<feature type="signal peptide" evidence="1">
    <location>
        <begin position="1"/>
        <end position="20"/>
    </location>
</feature>
<dbReference type="RefSeq" id="XP_046007700.1">
    <property type="nucleotide sequence ID" value="XM_046150630.1"/>
</dbReference>
<dbReference type="GeneID" id="70180176"/>
<gene>
    <name evidence="2" type="ORF">B0I36DRAFT_251661</name>
</gene>
<protein>
    <submittedName>
        <fullName evidence="2">Late sexual development protein</fullName>
    </submittedName>
</protein>
<organism evidence="2 3">
    <name type="scientific">Microdochium trichocladiopsis</name>
    <dbReference type="NCBI Taxonomy" id="1682393"/>
    <lineage>
        <taxon>Eukaryota</taxon>
        <taxon>Fungi</taxon>
        <taxon>Dikarya</taxon>
        <taxon>Ascomycota</taxon>
        <taxon>Pezizomycotina</taxon>
        <taxon>Sordariomycetes</taxon>
        <taxon>Xylariomycetidae</taxon>
        <taxon>Xylariales</taxon>
        <taxon>Microdochiaceae</taxon>
        <taxon>Microdochium</taxon>
    </lineage>
</organism>
<dbReference type="EMBL" id="JAGTJQ010000010">
    <property type="protein sequence ID" value="KAH7021499.1"/>
    <property type="molecule type" value="Genomic_DNA"/>
</dbReference>
<dbReference type="OrthoDB" id="5293813at2759"/>
<comment type="caution">
    <text evidence="2">The sequence shown here is derived from an EMBL/GenBank/DDBJ whole genome shotgun (WGS) entry which is preliminary data.</text>
</comment>
<feature type="chain" id="PRO_5040219389" evidence="1">
    <location>
        <begin position="21"/>
        <end position="366"/>
    </location>
</feature>
<proteinExistence type="predicted"/>
<evidence type="ECO:0000313" key="2">
    <source>
        <dbReference type="EMBL" id="KAH7021499.1"/>
    </source>
</evidence>
<dbReference type="AlphaFoldDB" id="A0A9P8XWM0"/>
<evidence type="ECO:0000313" key="3">
    <source>
        <dbReference type="Proteomes" id="UP000756346"/>
    </source>
</evidence>
<keyword evidence="3" id="KW-1185">Reference proteome</keyword>
<dbReference type="Proteomes" id="UP000756346">
    <property type="component" value="Unassembled WGS sequence"/>
</dbReference>
<name>A0A9P8XWM0_9PEZI</name>
<reference evidence="2" key="1">
    <citation type="journal article" date="2021" name="Nat. Commun.">
        <title>Genetic determinants of endophytism in the Arabidopsis root mycobiome.</title>
        <authorList>
            <person name="Mesny F."/>
            <person name="Miyauchi S."/>
            <person name="Thiergart T."/>
            <person name="Pickel B."/>
            <person name="Atanasova L."/>
            <person name="Karlsson M."/>
            <person name="Huettel B."/>
            <person name="Barry K.W."/>
            <person name="Haridas S."/>
            <person name="Chen C."/>
            <person name="Bauer D."/>
            <person name="Andreopoulos W."/>
            <person name="Pangilinan J."/>
            <person name="LaButti K."/>
            <person name="Riley R."/>
            <person name="Lipzen A."/>
            <person name="Clum A."/>
            <person name="Drula E."/>
            <person name="Henrissat B."/>
            <person name="Kohler A."/>
            <person name="Grigoriev I.V."/>
            <person name="Martin F.M."/>
            <person name="Hacquard S."/>
        </authorList>
    </citation>
    <scope>NUCLEOTIDE SEQUENCE</scope>
    <source>
        <strain evidence="2">MPI-CAGE-CH-0230</strain>
    </source>
</reference>
<evidence type="ECO:0000256" key="1">
    <source>
        <dbReference type="SAM" id="SignalP"/>
    </source>
</evidence>